<organism evidence="2 3">
    <name type="scientific">Laetiporus sulphureus 93-53</name>
    <dbReference type="NCBI Taxonomy" id="1314785"/>
    <lineage>
        <taxon>Eukaryota</taxon>
        <taxon>Fungi</taxon>
        <taxon>Dikarya</taxon>
        <taxon>Basidiomycota</taxon>
        <taxon>Agaricomycotina</taxon>
        <taxon>Agaricomycetes</taxon>
        <taxon>Polyporales</taxon>
        <taxon>Laetiporus</taxon>
    </lineage>
</organism>
<gene>
    <name evidence="2" type="ORF">LAESUDRAFT_116346</name>
</gene>
<dbReference type="GeneID" id="63818261"/>
<dbReference type="AlphaFoldDB" id="A0A165AT53"/>
<evidence type="ECO:0000313" key="3">
    <source>
        <dbReference type="Proteomes" id="UP000076871"/>
    </source>
</evidence>
<feature type="compositionally biased region" description="Polar residues" evidence="1">
    <location>
        <begin position="30"/>
        <end position="54"/>
    </location>
</feature>
<proteinExistence type="predicted"/>
<evidence type="ECO:0000313" key="2">
    <source>
        <dbReference type="EMBL" id="KZS99609.1"/>
    </source>
</evidence>
<dbReference type="RefSeq" id="XP_040757350.1">
    <property type="nucleotide sequence ID" value="XM_040901229.1"/>
</dbReference>
<accession>A0A165AT53</accession>
<dbReference type="InParanoid" id="A0A165AT53"/>
<name>A0A165AT53_9APHY</name>
<feature type="region of interest" description="Disordered" evidence="1">
    <location>
        <begin position="1"/>
        <end position="76"/>
    </location>
</feature>
<sequence>MHATGPAHPTPAHASASTSSRVRRTPSPRCQCSLTPSAMQVQMSDGTPCTSGTDSPRGERAGIKGQTSRAMQASQPHLHSLLPPALPSLSLAISALSERASRPMGTLAHGECASISLYTDTCISQGCIERQAQVSPRRARCQLHLCPPGF</sequence>
<dbReference type="EMBL" id="KV427760">
    <property type="protein sequence ID" value="KZS99609.1"/>
    <property type="molecule type" value="Genomic_DNA"/>
</dbReference>
<dbReference type="Proteomes" id="UP000076871">
    <property type="component" value="Unassembled WGS sequence"/>
</dbReference>
<protein>
    <submittedName>
        <fullName evidence="2">Uncharacterized protein</fullName>
    </submittedName>
</protein>
<keyword evidence="3" id="KW-1185">Reference proteome</keyword>
<reference evidence="2 3" key="1">
    <citation type="journal article" date="2016" name="Mol. Biol. Evol.">
        <title>Comparative Genomics of Early-Diverging Mushroom-Forming Fungi Provides Insights into the Origins of Lignocellulose Decay Capabilities.</title>
        <authorList>
            <person name="Nagy L.G."/>
            <person name="Riley R."/>
            <person name="Tritt A."/>
            <person name="Adam C."/>
            <person name="Daum C."/>
            <person name="Floudas D."/>
            <person name="Sun H."/>
            <person name="Yadav J.S."/>
            <person name="Pangilinan J."/>
            <person name="Larsson K.H."/>
            <person name="Matsuura K."/>
            <person name="Barry K."/>
            <person name="Labutti K."/>
            <person name="Kuo R."/>
            <person name="Ohm R.A."/>
            <person name="Bhattacharya S.S."/>
            <person name="Shirouzu T."/>
            <person name="Yoshinaga Y."/>
            <person name="Martin F.M."/>
            <person name="Grigoriev I.V."/>
            <person name="Hibbett D.S."/>
        </authorList>
    </citation>
    <scope>NUCLEOTIDE SEQUENCE [LARGE SCALE GENOMIC DNA]</scope>
    <source>
        <strain evidence="2 3">93-53</strain>
    </source>
</reference>
<evidence type="ECO:0000256" key="1">
    <source>
        <dbReference type="SAM" id="MobiDB-lite"/>
    </source>
</evidence>
<feature type="compositionally biased region" description="Low complexity" evidence="1">
    <location>
        <begin position="1"/>
        <end position="20"/>
    </location>
</feature>